<evidence type="ECO:0000313" key="2">
    <source>
        <dbReference type="EMBL" id="CAK9037723.1"/>
    </source>
</evidence>
<feature type="domain" description="EF-hand" evidence="1">
    <location>
        <begin position="267"/>
        <end position="302"/>
    </location>
</feature>
<dbReference type="Proteomes" id="UP001642484">
    <property type="component" value="Unassembled WGS sequence"/>
</dbReference>
<comment type="caution">
    <text evidence="2">The sequence shown here is derived from an EMBL/GenBank/DDBJ whole genome shotgun (WGS) entry which is preliminary data.</text>
</comment>
<accession>A0ABP0LEW4</accession>
<dbReference type="PROSITE" id="PS00018">
    <property type="entry name" value="EF_HAND_1"/>
    <property type="match status" value="1"/>
</dbReference>
<dbReference type="InterPro" id="IPR018247">
    <property type="entry name" value="EF_Hand_1_Ca_BS"/>
</dbReference>
<sequence length="330" mass="37200">MRAAKENEATTAEQYSRESVRIARTTRELLKFFANAYNQFEKLEDKQIENALHGRSKSKIGLGTPAGLFTDDEHIEGGKEEHGFALMRSWASLVYTSAGCSGGQEKKQDGYGGEKIANGIRNMQKARKMGFERAHLEQRLRLGNYRGRDVRGAVRGDMEQIALLRGYTAFTLPLPMAFRPWNSSRTDLQDIERAKSVAKRRLGAQFNGDQWQTHRILRFSTYAKGRLSILERFCECGVKYKLVLLQELFLLVIQDRYAQSLMDDLDDLPHDGANLFEIIDADGSGSLGLAELVQGLLKIRGEINKSDTVAAFFVAQGQTLDGHKNYQMTH</sequence>
<protein>
    <recommendedName>
        <fullName evidence="1">EF-hand domain-containing protein</fullName>
    </recommendedName>
</protein>
<reference evidence="2 3" key="1">
    <citation type="submission" date="2024-02" db="EMBL/GenBank/DDBJ databases">
        <authorList>
            <person name="Chen Y."/>
            <person name="Shah S."/>
            <person name="Dougan E. K."/>
            <person name="Thang M."/>
            <person name="Chan C."/>
        </authorList>
    </citation>
    <scope>NUCLEOTIDE SEQUENCE [LARGE SCALE GENOMIC DNA]</scope>
</reference>
<dbReference type="InterPro" id="IPR002048">
    <property type="entry name" value="EF_hand_dom"/>
</dbReference>
<evidence type="ECO:0000313" key="3">
    <source>
        <dbReference type="Proteomes" id="UP001642484"/>
    </source>
</evidence>
<proteinExistence type="predicted"/>
<dbReference type="EMBL" id="CAXAMN010012225">
    <property type="protein sequence ID" value="CAK9037723.1"/>
    <property type="molecule type" value="Genomic_DNA"/>
</dbReference>
<name>A0ABP0LEW4_9DINO</name>
<dbReference type="PROSITE" id="PS50222">
    <property type="entry name" value="EF_HAND_2"/>
    <property type="match status" value="1"/>
</dbReference>
<organism evidence="2 3">
    <name type="scientific">Durusdinium trenchii</name>
    <dbReference type="NCBI Taxonomy" id="1381693"/>
    <lineage>
        <taxon>Eukaryota</taxon>
        <taxon>Sar</taxon>
        <taxon>Alveolata</taxon>
        <taxon>Dinophyceae</taxon>
        <taxon>Suessiales</taxon>
        <taxon>Symbiodiniaceae</taxon>
        <taxon>Durusdinium</taxon>
    </lineage>
</organism>
<gene>
    <name evidence="2" type="ORF">CCMP2556_LOCUS20794</name>
</gene>
<evidence type="ECO:0000259" key="1">
    <source>
        <dbReference type="PROSITE" id="PS50222"/>
    </source>
</evidence>
<keyword evidence="3" id="KW-1185">Reference proteome</keyword>